<keyword evidence="8" id="KW-1185">Reference proteome</keyword>
<proteinExistence type="inferred from homology"/>
<dbReference type="EMBL" id="CAUOFW020008224">
    <property type="protein sequence ID" value="CAK9182046.1"/>
    <property type="molecule type" value="Genomic_DNA"/>
</dbReference>
<dbReference type="InterPro" id="IPR036915">
    <property type="entry name" value="Cyclin-like_sf"/>
</dbReference>
<evidence type="ECO:0000259" key="6">
    <source>
        <dbReference type="SMART" id="SM00385"/>
    </source>
</evidence>
<evidence type="ECO:0000256" key="4">
    <source>
        <dbReference type="ARBA" id="ARBA00023306"/>
    </source>
</evidence>
<dbReference type="PANTHER" id="PTHR10026">
    <property type="entry name" value="CYCLIN"/>
    <property type="match status" value="1"/>
</dbReference>
<evidence type="ECO:0000313" key="7">
    <source>
        <dbReference type="EMBL" id="CAK9182046.1"/>
    </source>
</evidence>
<dbReference type="GO" id="GO:0051301">
    <property type="term" value="P:cell division"/>
    <property type="evidence" value="ECO:0007669"/>
    <property type="project" value="UniProtKB-KW"/>
</dbReference>
<keyword evidence="2" id="KW-0132">Cell division</keyword>
<dbReference type="InterPro" id="IPR013763">
    <property type="entry name" value="Cyclin-like_dom"/>
</dbReference>
<sequence>MAANFWTSSHYKELLDPEKVDVLHPIDKERGITLEDFKLIKMHMANYIARLAQNVKVRQRVVATAVTYMRRVYVRKSMTEYDPRLVAPTCLYLASKAEESTVQARLLVFYIKKLYSDEKYRYEIKEILEMEMKILEALNYYLVVYHPYRALSKLLQDAGMNDATQLTWGIVNDTYKMDLILIHPPHLIALACMYVASVIKDKENTTWFEELRVDMNVVKNIAMEILDFYDSHKMITEERANAAMNKLAFK</sequence>
<dbReference type="Pfam" id="PF00134">
    <property type="entry name" value="Cyclin_N"/>
    <property type="match status" value="1"/>
</dbReference>
<reference evidence="7 8" key="1">
    <citation type="submission" date="2024-02" db="EMBL/GenBank/DDBJ databases">
        <authorList>
            <person name="Vignale AGUSTIN F."/>
            <person name="Sosa J E."/>
            <person name="Modenutti C."/>
        </authorList>
    </citation>
    <scope>NUCLEOTIDE SEQUENCE [LARGE SCALE GENOMIC DNA]</scope>
</reference>
<dbReference type="InterPro" id="IPR006671">
    <property type="entry name" value="Cyclin_N"/>
</dbReference>
<feature type="domain" description="Cyclin-like" evidence="6">
    <location>
        <begin position="46"/>
        <end position="136"/>
    </location>
</feature>
<dbReference type="SMART" id="SM00385">
    <property type="entry name" value="CYCLIN"/>
    <property type="match status" value="2"/>
</dbReference>
<feature type="domain" description="Cyclin-like" evidence="6">
    <location>
        <begin position="149"/>
        <end position="227"/>
    </location>
</feature>
<evidence type="ECO:0000256" key="1">
    <source>
        <dbReference type="ARBA" id="ARBA00008638"/>
    </source>
</evidence>
<accession>A0ABC8UM03</accession>
<keyword evidence="3 5" id="KW-0195">Cyclin</keyword>
<dbReference type="AlphaFoldDB" id="A0ABC8UM03"/>
<evidence type="ECO:0000256" key="3">
    <source>
        <dbReference type="ARBA" id="ARBA00023127"/>
    </source>
</evidence>
<dbReference type="InterPro" id="IPR043198">
    <property type="entry name" value="Cyclin/Ssn8"/>
</dbReference>
<keyword evidence="4" id="KW-0131">Cell cycle</keyword>
<dbReference type="Proteomes" id="UP001642360">
    <property type="component" value="Unassembled WGS sequence"/>
</dbReference>
<protein>
    <recommendedName>
        <fullName evidence="6">Cyclin-like domain-containing protein</fullName>
    </recommendedName>
</protein>
<evidence type="ECO:0000256" key="2">
    <source>
        <dbReference type="ARBA" id="ARBA00022618"/>
    </source>
</evidence>
<organism evidence="7 8">
    <name type="scientific">Ilex paraguariensis</name>
    <name type="common">yerba mate</name>
    <dbReference type="NCBI Taxonomy" id="185542"/>
    <lineage>
        <taxon>Eukaryota</taxon>
        <taxon>Viridiplantae</taxon>
        <taxon>Streptophyta</taxon>
        <taxon>Embryophyta</taxon>
        <taxon>Tracheophyta</taxon>
        <taxon>Spermatophyta</taxon>
        <taxon>Magnoliopsida</taxon>
        <taxon>eudicotyledons</taxon>
        <taxon>Gunneridae</taxon>
        <taxon>Pentapetalae</taxon>
        <taxon>asterids</taxon>
        <taxon>campanulids</taxon>
        <taxon>Aquifoliales</taxon>
        <taxon>Aquifoliaceae</taxon>
        <taxon>Ilex</taxon>
    </lineage>
</organism>
<gene>
    <name evidence="7" type="ORF">ILEXP_LOCUS52177</name>
</gene>
<dbReference type="PIRSF" id="PIRSF028758">
    <property type="entry name" value="Cyclin, C/H/G types"/>
    <property type="match status" value="1"/>
</dbReference>
<name>A0ABC8UM03_9AQUA</name>
<dbReference type="SUPFAM" id="SSF47954">
    <property type="entry name" value="Cyclin-like"/>
    <property type="match status" value="2"/>
</dbReference>
<evidence type="ECO:0000256" key="5">
    <source>
        <dbReference type="RuleBase" id="RU000383"/>
    </source>
</evidence>
<evidence type="ECO:0000313" key="8">
    <source>
        <dbReference type="Proteomes" id="UP001642360"/>
    </source>
</evidence>
<comment type="caution">
    <text evidence="7">The sequence shown here is derived from an EMBL/GenBank/DDBJ whole genome shotgun (WGS) entry which is preliminary data.</text>
</comment>
<dbReference type="Gene3D" id="1.10.472.10">
    <property type="entry name" value="Cyclin-like"/>
    <property type="match status" value="2"/>
</dbReference>
<comment type="similarity">
    <text evidence="1">Belongs to the cyclin family. Cyclin C subfamily.</text>
</comment>
<dbReference type="FunFam" id="1.10.472.10:FF:000058">
    <property type="entry name" value="cyclin-C1-2-like isoform X1"/>
    <property type="match status" value="1"/>
</dbReference>